<dbReference type="Proteomes" id="UP000002489">
    <property type="component" value="Unassembled WGS sequence"/>
</dbReference>
<dbReference type="Gene3D" id="2.120.10.30">
    <property type="entry name" value="TolB, C-terminal domain"/>
    <property type="match status" value="1"/>
</dbReference>
<protein>
    <submittedName>
        <fullName evidence="1">Uncharacterized protein</fullName>
    </submittedName>
</protein>
<name>A0A0D2Y5Z6_FUSOF</name>
<dbReference type="AlphaFoldDB" id="A0A0D2Y5Z6"/>
<dbReference type="VEuPathDB" id="FungiDB:FOXG_11704"/>
<dbReference type="SUPFAM" id="SSF63829">
    <property type="entry name" value="Calcium-dependent phosphotriesterase"/>
    <property type="match status" value="1"/>
</dbReference>
<evidence type="ECO:0000313" key="1">
    <source>
        <dbReference type="EnsemblFungi" id="FOXG_11704P0"/>
    </source>
</evidence>
<organism evidence="1 2">
    <name type="scientific">Fusarium oxysporum (strain Fo5176)</name>
    <name type="common">Fusarium vascular wilt</name>
    <dbReference type="NCBI Taxonomy" id="660025"/>
    <lineage>
        <taxon>Eukaryota</taxon>
        <taxon>Fungi</taxon>
        <taxon>Dikarya</taxon>
        <taxon>Ascomycota</taxon>
        <taxon>Pezizomycotina</taxon>
        <taxon>Sordariomycetes</taxon>
        <taxon>Hypocreomycetidae</taxon>
        <taxon>Hypocreales</taxon>
        <taxon>Nectriaceae</taxon>
        <taxon>Fusarium</taxon>
        <taxon>Fusarium oxysporum species complex</taxon>
    </lineage>
</organism>
<dbReference type="PANTHER" id="PTHR11799">
    <property type="entry name" value="PARAOXONASE"/>
    <property type="match status" value="1"/>
</dbReference>
<dbReference type="InterPro" id="IPR011042">
    <property type="entry name" value="6-blade_b-propeller_TolB-like"/>
</dbReference>
<dbReference type="PANTHER" id="PTHR11799:SF20">
    <property type="entry name" value="SMP-30_GLUCONOLACTONASE_LRE-LIKE REGION DOMAIN-CONTAINING PROTEIN"/>
    <property type="match status" value="1"/>
</dbReference>
<reference evidence="2" key="1">
    <citation type="journal article" date="2012" name="Mol. Plant Microbe Interact.">
        <title>A highly conserved effector in Fusarium oxysporum is required for full virulence on Arabidopsis.</title>
        <authorList>
            <person name="Thatcher L.F."/>
            <person name="Gardiner D.M."/>
            <person name="Kazan K."/>
            <person name="Manners J."/>
        </authorList>
    </citation>
    <scope>NUCLEOTIDE SEQUENCE [LARGE SCALE GENOMIC DNA]</scope>
    <source>
        <strain evidence="2">Fo5176</strain>
    </source>
</reference>
<sequence>MANLLIKISIAAIALLAILFQIYLKEAIWLGFGINRTIQPLTDFPYQCRKIVHHRLEACEDMYLSQFTRQLFLACSDPISRKQWQPNVGYRNISGRSQRDAIVALDIDKPVDNGFEFRALRTPVFKGTAGDGLVNLAGFSGVEQANGVIDLFLVNLRPSVDADGKLADQYVHGGNATIEHFVTGPDATQMNHIRTYSHAGIVTPNRVAALDDKTFYISNDHGPHKFGWRHHLSMILGFSDVTFCDTRSCKHVASKLQFPNGLVIKDSILYLPDSITGRLYIYRILPNRDLVKVDEVNLGYGVDNASVDENGDIWIAAFPIGVEIFKAYDDPYNAHPPSTVLRVRKVKGEYVVEKIVEDAKGEVLPAATTVVHDAKTGRLFLSSVISPFIAVCEPKL</sequence>
<evidence type="ECO:0000313" key="2">
    <source>
        <dbReference type="Proteomes" id="UP000002489"/>
    </source>
</evidence>
<accession>A0A0D2Y5Z6</accession>
<proteinExistence type="predicted"/>
<gene>
    <name evidence="1" type="primary">28953090</name>
</gene>
<dbReference type="InterPro" id="IPR051288">
    <property type="entry name" value="Serum_paraoxonase/arylesterase"/>
</dbReference>
<reference evidence="1" key="2">
    <citation type="submission" date="2025-08" db="UniProtKB">
        <authorList>
            <consortium name="EnsemblFungi"/>
        </authorList>
    </citation>
    <scope>IDENTIFICATION</scope>
    <source>
        <strain evidence="1">4287 / CBS 123668 / FGSC 9935 / NRRL 34936</strain>
    </source>
</reference>
<dbReference type="EnsemblFungi" id="FOXG_11704T0">
    <property type="protein sequence ID" value="FOXG_11704P0"/>
    <property type="gene ID" value="FOXG_11704"/>
</dbReference>